<protein>
    <recommendedName>
        <fullName evidence="5">Ion channel</fullName>
    </recommendedName>
</protein>
<evidence type="ECO:0000313" key="3">
    <source>
        <dbReference type="EMBL" id="MBB6326964.1"/>
    </source>
</evidence>
<dbReference type="EMBL" id="JACIJO010000002">
    <property type="protein sequence ID" value="MBB6326964.1"/>
    <property type="molecule type" value="Genomic_DNA"/>
</dbReference>
<name>A0A841MQH9_9BACT</name>
<feature type="transmembrane region" description="Helical" evidence="2">
    <location>
        <begin position="100"/>
        <end position="120"/>
    </location>
</feature>
<feature type="transmembrane region" description="Helical" evidence="2">
    <location>
        <begin position="30"/>
        <end position="47"/>
    </location>
</feature>
<comment type="caution">
    <text evidence="3">The sequence shown here is derived from an EMBL/GenBank/DDBJ whole genome shotgun (WGS) entry which is preliminary data.</text>
</comment>
<evidence type="ECO:0008006" key="5">
    <source>
        <dbReference type="Google" id="ProtNLM"/>
    </source>
</evidence>
<feature type="transmembrane region" description="Helical" evidence="2">
    <location>
        <begin position="68"/>
        <end position="88"/>
    </location>
</feature>
<keyword evidence="2" id="KW-1133">Transmembrane helix</keyword>
<keyword evidence="4" id="KW-1185">Reference proteome</keyword>
<reference evidence="3 4" key="1">
    <citation type="submission" date="2020-08" db="EMBL/GenBank/DDBJ databases">
        <title>Genomic Encyclopedia of Type Strains, Phase IV (KMG-IV): sequencing the most valuable type-strain genomes for metagenomic binning, comparative biology and taxonomic classification.</title>
        <authorList>
            <person name="Goeker M."/>
        </authorList>
    </citation>
    <scope>NUCLEOTIDE SEQUENCE [LARGE SCALE GENOMIC DNA]</scope>
    <source>
        <strain evidence="3 4">DSM 102044</strain>
    </source>
</reference>
<dbReference type="AlphaFoldDB" id="A0A841MQH9"/>
<sequence length="153" mass="17473">MVTHLGTYLLAFQAEGIKRALAKKEVFEHFIGKTFLMVIYISFYFTAYYHSIYISDPNTFSGVKPSGFFYDFVQLYFFSSGITLLSGFSPIEPASLYSQTMIYLHSLVMFIAIVILVANYRDTATLSFIKSPEDYDSEEEKNDGKKGDIENHT</sequence>
<dbReference type="Proteomes" id="UP000588604">
    <property type="component" value="Unassembled WGS sequence"/>
</dbReference>
<keyword evidence="2" id="KW-0812">Transmembrane</keyword>
<evidence type="ECO:0000256" key="2">
    <source>
        <dbReference type="SAM" id="Phobius"/>
    </source>
</evidence>
<feature type="region of interest" description="Disordered" evidence="1">
    <location>
        <begin position="134"/>
        <end position="153"/>
    </location>
</feature>
<evidence type="ECO:0000313" key="4">
    <source>
        <dbReference type="Proteomes" id="UP000588604"/>
    </source>
</evidence>
<proteinExistence type="predicted"/>
<accession>A0A841MQH9</accession>
<evidence type="ECO:0000256" key="1">
    <source>
        <dbReference type="SAM" id="MobiDB-lite"/>
    </source>
</evidence>
<feature type="compositionally biased region" description="Basic and acidic residues" evidence="1">
    <location>
        <begin position="142"/>
        <end position="153"/>
    </location>
</feature>
<organism evidence="3 4">
    <name type="scientific">Algoriphagus iocasae</name>
    <dbReference type="NCBI Taxonomy" id="1836499"/>
    <lineage>
        <taxon>Bacteria</taxon>
        <taxon>Pseudomonadati</taxon>
        <taxon>Bacteroidota</taxon>
        <taxon>Cytophagia</taxon>
        <taxon>Cytophagales</taxon>
        <taxon>Cyclobacteriaceae</taxon>
        <taxon>Algoriphagus</taxon>
    </lineage>
</organism>
<gene>
    <name evidence="3" type="ORF">FHS59_002592</name>
</gene>
<keyword evidence="2" id="KW-0472">Membrane</keyword>
<dbReference type="RefSeq" id="WP_184495522.1">
    <property type="nucleotide sequence ID" value="NZ_JACIJO010000002.1"/>
</dbReference>